<dbReference type="InterPro" id="IPR016024">
    <property type="entry name" value="ARM-type_fold"/>
</dbReference>
<dbReference type="GO" id="GO:0005737">
    <property type="term" value="C:cytoplasm"/>
    <property type="evidence" value="ECO:0007669"/>
    <property type="project" value="TreeGrafter"/>
</dbReference>
<name>A0A9P7CYV8_9AGAM</name>
<dbReference type="OrthoDB" id="381190at2759"/>
<feature type="signal peptide" evidence="1">
    <location>
        <begin position="1"/>
        <end position="20"/>
    </location>
</feature>
<evidence type="ECO:0000313" key="3">
    <source>
        <dbReference type="Proteomes" id="UP000714275"/>
    </source>
</evidence>
<dbReference type="Proteomes" id="UP000714275">
    <property type="component" value="Unassembled WGS sequence"/>
</dbReference>
<dbReference type="SUPFAM" id="SSF48371">
    <property type="entry name" value="ARM repeat"/>
    <property type="match status" value="1"/>
</dbReference>
<comment type="caution">
    <text evidence="2">The sequence shown here is derived from an EMBL/GenBank/DDBJ whole genome shotgun (WGS) entry which is preliminary data.</text>
</comment>
<dbReference type="EMBL" id="JABBWD010000054">
    <property type="protein sequence ID" value="KAG1772243.1"/>
    <property type="molecule type" value="Genomic_DNA"/>
</dbReference>
<dbReference type="Gene3D" id="1.25.10.10">
    <property type="entry name" value="Leucine-rich Repeat Variant"/>
    <property type="match status" value="1"/>
</dbReference>
<dbReference type="GO" id="GO:0031931">
    <property type="term" value="C:TORC1 complex"/>
    <property type="evidence" value="ECO:0007669"/>
    <property type="project" value="TreeGrafter"/>
</dbReference>
<dbReference type="PANTHER" id="PTHR11139:SF9">
    <property type="entry name" value="SERINE_THREONINE-PROTEIN KINASE MTOR"/>
    <property type="match status" value="1"/>
</dbReference>
<evidence type="ECO:0000313" key="2">
    <source>
        <dbReference type="EMBL" id="KAG1772243.1"/>
    </source>
</evidence>
<gene>
    <name evidence="2" type="ORF">EV702DRAFT_976846</name>
</gene>
<evidence type="ECO:0000256" key="1">
    <source>
        <dbReference type="SAM" id="SignalP"/>
    </source>
</evidence>
<proteinExistence type="predicted"/>
<dbReference type="GO" id="GO:0038202">
    <property type="term" value="P:TORC1 signaling"/>
    <property type="evidence" value="ECO:0007669"/>
    <property type="project" value="TreeGrafter"/>
</dbReference>
<accession>A0A9P7CYV8</accession>
<dbReference type="GO" id="GO:0005634">
    <property type="term" value="C:nucleus"/>
    <property type="evidence" value="ECO:0007669"/>
    <property type="project" value="TreeGrafter"/>
</dbReference>
<dbReference type="GO" id="GO:0031932">
    <property type="term" value="C:TORC2 complex"/>
    <property type="evidence" value="ECO:0007669"/>
    <property type="project" value="TreeGrafter"/>
</dbReference>
<dbReference type="GO" id="GO:0016242">
    <property type="term" value="P:negative regulation of macroautophagy"/>
    <property type="evidence" value="ECO:0007669"/>
    <property type="project" value="TreeGrafter"/>
</dbReference>
<dbReference type="InterPro" id="IPR050517">
    <property type="entry name" value="DDR_Repair_Kinase"/>
</dbReference>
<keyword evidence="3" id="KW-1185">Reference proteome</keyword>
<dbReference type="PANTHER" id="PTHR11139">
    <property type="entry name" value="ATAXIA TELANGIECTASIA MUTATED ATM -RELATED"/>
    <property type="match status" value="1"/>
</dbReference>
<protein>
    <submittedName>
        <fullName evidence="2">Uncharacterized protein</fullName>
    </submittedName>
</protein>
<reference evidence="2" key="1">
    <citation type="journal article" date="2020" name="New Phytol.">
        <title>Comparative genomics reveals dynamic genome evolution in host specialist ectomycorrhizal fungi.</title>
        <authorList>
            <person name="Lofgren L.A."/>
            <person name="Nguyen N.H."/>
            <person name="Vilgalys R."/>
            <person name="Ruytinx J."/>
            <person name="Liao H.L."/>
            <person name="Branco S."/>
            <person name="Kuo A."/>
            <person name="LaButti K."/>
            <person name="Lipzen A."/>
            <person name="Andreopoulos W."/>
            <person name="Pangilinan J."/>
            <person name="Riley R."/>
            <person name="Hundley H."/>
            <person name="Na H."/>
            <person name="Barry K."/>
            <person name="Grigoriev I.V."/>
            <person name="Stajich J.E."/>
            <person name="Kennedy P.G."/>
        </authorList>
    </citation>
    <scope>NUCLEOTIDE SEQUENCE</scope>
    <source>
        <strain evidence="2">DOB743</strain>
    </source>
</reference>
<dbReference type="AlphaFoldDB" id="A0A9P7CYV8"/>
<dbReference type="GO" id="GO:0004674">
    <property type="term" value="F:protein serine/threonine kinase activity"/>
    <property type="evidence" value="ECO:0007669"/>
    <property type="project" value="TreeGrafter"/>
</dbReference>
<keyword evidence="1" id="KW-0732">Signal</keyword>
<sequence length="246" mass="26698">MLHINLFLSAFIAIGHTATAAVGSDMKPFLDSIMAQIKFGLQARGYNSFYRKKNAPSEEPIFQCVGMLASAVGPNLTKLLHDLFFACGLSEPLRQALMAIARNIPPLLKTIQDRLLDLLSVILCGQHYKAIEAPASLVRSDVSAFTRDLSSSQLIILALSALGTFDFSGHIFEFVRNAALPYLEDDNADVRRAGALTCCRLFIVDPICYQASSHAIEIISDVLAKLLTLGIADPGKFVCSLTGHLT</sequence>
<dbReference type="InterPro" id="IPR011989">
    <property type="entry name" value="ARM-like"/>
</dbReference>
<organism evidence="2 3">
    <name type="scientific">Suillus placidus</name>
    <dbReference type="NCBI Taxonomy" id="48579"/>
    <lineage>
        <taxon>Eukaryota</taxon>
        <taxon>Fungi</taxon>
        <taxon>Dikarya</taxon>
        <taxon>Basidiomycota</taxon>
        <taxon>Agaricomycotina</taxon>
        <taxon>Agaricomycetes</taxon>
        <taxon>Agaricomycetidae</taxon>
        <taxon>Boletales</taxon>
        <taxon>Suillineae</taxon>
        <taxon>Suillaceae</taxon>
        <taxon>Suillus</taxon>
    </lineage>
</organism>
<feature type="chain" id="PRO_5040365996" evidence="1">
    <location>
        <begin position="21"/>
        <end position="246"/>
    </location>
</feature>